<reference evidence="5" key="1">
    <citation type="submission" date="2018-06" db="EMBL/GenBank/DDBJ databases">
        <authorList>
            <person name="Zhirakovskaya E."/>
        </authorList>
    </citation>
    <scope>NUCLEOTIDE SEQUENCE</scope>
</reference>
<protein>
    <submittedName>
        <fullName evidence="5">Uncharacterized protein</fullName>
    </submittedName>
</protein>
<accession>A0A3B0YUV3</accession>
<dbReference type="GO" id="GO:0005509">
    <property type="term" value="F:calcium ion binding"/>
    <property type="evidence" value="ECO:0007669"/>
    <property type="project" value="InterPro"/>
</dbReference>
<dbReference type="Pfam" id="PF17963">
    <property type="entry name" value="Big_9"/>
    <property type="match status" value="1"/>
</dbReference>
<dbReference type="InterPro" id="IPR032260">
    <property type="entry name" value="DUF5060"/>
</dbReference>
<dbReference type="EMBL" id="UOFK01000355">
    <property type="protein sequence ID" value="VAW83201.1"/>
    <property type="molecule type" value="Genomic_DNA"/>
</dbReference>
<dbReference type="Gene3D" id="3.20.20.80">
    <property type="entry name" value="Glycosidases"/>
    <property type="match status" value="1"/>
</dbReference>
<keyword evidence="2" id="KW-0472">Membrane</keyword>
<dbReference type="InterPro" id="IPR017946">
    <property type="entry name" value="PLC-like_Pdiesterase_TIM-brl"/>
</dbReference>
<dbReference type="InterPro" id="IPR013783">
    <property type="entry name" value="Ig-like_fold"/>
</dbReference>
<dbReference type="SUPFAM" id="SSF49785">
    <property type="entry name" value="Galactose-binding domain-like"/>
    <property type="match status" value="1"/>
</dbReference>
<dbReference type="GO" id="GO:0008081">
    <property type="term" value="F:phosphoric diester hydrolase activity"/>
    <property type="evidence" value="ECO:0007669"/>
    <property type="project" value="InterPro"/>
</dbReference>
<keyword evidence="2" id="KW-1133">Transmembrane helix</keyword>
<organism evidence="5">
    <name type="scientific">hydrothermal vent metagenome</name>
    <dbReference type="NCBI Taxonomy" id="652676"/>
    <lineage>
        <taxon>unclassified sequences</taxon>
        <taxon>metagenomes</taxon>
        <taxon>ecological metagenomes</taxon>
    </lineage>
</organism>
<dbReference type="SUPFAM" id="SSF51695">
    <property type="entry name" value="PLC-like phosphodiesterases"/>
    <property type="match status" value="1"/>
</dbReference>
<dbReference type="GO" id="GO:0006629">
    <property type="term" value="P:lipid metabolic process"/>
    <property type="evidence" value="ECO:0007669"/>
    <property type="project" value="InterPro"/>
</dbReference>
<name>A0A3B0YUV3_9ZZZZ</name>
<dbReference type="Pfam" id="PF17957">
    <property type="entry name" value="Big_7"/>
    <property type="match status" value="1"/>
</dbReference>
<dbReference type="GO" id="GO:0016020">
    <property type="term" value="C:membrane"/>
    <property type="evidence" value="ECO:0007669"/>
    <property type="project" value="InterPro"/>
</dbReference>
<dbReference type="InterPro" id="IPR015919">
    <property type="entry name" value="Cadherin-like_sf"/>
</dbReference>
<dbReference type="InterPro" id="IPR030395">
    <property type="entry name" value="GP_PDE_dom"/>
</dbReference>
<feature type="transmembrane region" description="Helical" evidence="2">
    <location>
        <begin position="21"/>
        <end position="42"/>
    </location>
</feature>
<feature type="compositionally biased region" description="Polar residues" evidence="1">
    <location>
        <begin position="127"/>
        <end position="148"/>
    </location>
</feature>
<evidence type="ECO:0000256" key="2">
    <source>
        <dbReference type="SAM" id="Phobius"/>
    </source>
</evidence>
<evidence type="ECO:0000256" key="1">
    <source>
        <dbReference type="SAM" id="MobiDB-lite"/>
    </source>
</evidence>
<feature type="region of interest" description="Disordered" evidence="1">
    <location>
        <begin position="127"/>
        <end position="149"/>
    </location>
</feature>
<sequence length="1947" mass="207521">MSIKDALIARSDGSTNYFCCLAGYKLLSYLTFPLLFIAFLLFSSNAAANFSSQGTGASAINAQMRGTHEIVLDTGDGNVSNSFDTDLKVTFTPPSGVSVTVNGFYDGGNIWRARTYVDESGNWTWTTSSSDPGLNGKSGSFTADSSNLPGKLRKHPRNLQQWATDDKQPFLALSDTPYTLLNDDLFDDDCDLLSGAFKSTCLEDLFHRYVEQASAKGINLFRSGLGGGYSVWAPNAKDASGKYPRSNWIHGFTGSNQPLYDRFDLDQLQKTDERLAWLLSNYPDIYIDLHVLPKNDRAGDEWYALTLAERHNTIKYIVARYAAWPQILFLIQRDIPHSCGGFGNPPADCSNAALNNVNFSREVGECIALENVSNTSCNSTAEVIRDPWDTLRGSGEKPREPNLLTEPTDFANWETFLEVQSHGGIDGSGVDEYYGPANGLKYYPPAHVFHGEDIYEHPEWTSGDTYYIKNADYYYRRLFWSVLLSGGSPNYGAKYRALIPYDETGSTPYYFSGFSESGQLKGLDNVKPIRDFFGSKNIDLADFSPDDACAKLADPGNYGPEGDAGPSRVQCTHNDIQAFILYHPNALSPNESGTGEKTSPSIHVTPSDEMKTRQFATLNATSIPSLQVDLSAAEGITYAVDWYHPATGVTYGGSTIQGGQWETMTAPAVFTGSDAVLYLQGINVIPPILAHRGGGSIQKSEGWGPDNTMVVFSKAIASGINIETDLNYTSDSEIILFHGGELSVTTDCSGPPTLQALAYLRSTANGGAGCDAAAKGGWAGEYSFEAIPTLEELLVEFKTTAVPGSVIVVDAHRLHNLRPGEEMSLELRRDMADKLLALLDQTELFDRVHIQVYDLEHAELLRERAEVLFGNIQMLKLAIWVDGDADLLNAAVSGGYIQEIHAAASLTGAASTLPDRIRFIANDADWDKPNVDGVGTNLPDVYLGNYFNDIPDVFIAEPTTNAQLIGSTVNIKAGYGDSDGSIVQIEFFQGGQSLGVDATPPYQISWNVTTSGNYTLTATVTDVVGGVEKTKTSPPVQITVNAGGQSSIPKTVNELFTNNSTADYRISDSSGGVGNRERIAYSDGSGFGWGAYNAAIGGSGALIVMRDNDAQGGSEIRIKDNVANNINANIQGTYLYTLFSANAGSGDLSPTDVIELSQANASVTLVTRSTAPGQQIRFLLRDVSSDWYLSDDAVSVGSNTTQAYDISAFTWKKVAATPAADMNQLDDNGEAAMSVTAESNPDFLSVSGGGFYIEAGGAGTTNEFWVDSISWDGYEVDATNAAPAFSGNPIIKSAAQVGIGYSGSLAGDASDPDSDPLTFSLIGIQAWLIIDSAGNLAGTPSAADTGLNQFTARVEDGKGGFAETTLQINVDPAAATGQVLLVVGDEIAPSTSDMTLESKLSGLGYTVTRKDDDLTKVDLTNAATGMDLVVVSAAVSSSKVTDAFRSVSVPVMVNEGWILDDMGMTGPTALTDYGSLTGQTSVDIVDTAHPIAAGKTGTVDVVSSPGGTLIWGIPAGSADIVASIAGDSTRATVFAYESGATMFGEIAQNRRVAFFPDQATPDVMTATGWELFGTAVSWAVNGQPWQGSQTGKQVMLLVSNPVSLLAGDVALRDRLTTQLGHTVTLFDDDAIPGDVSSYNLIVVSASVSSTKVGAAFTLVPQPVLVMELNIWDDMNMTTAQNSFVGQTQLDIVDSSHSLAAGLAAGTNSITDSAQTYFGGSVDAINTEVAVIATLVGDANQATIFSYDLGATMLNGFSAPGRRIGFFPDQGVPTSFTNNAWALFEAAVSWALAPASAGQSVWREAESYDVISDVDGNLVDDFNLSSSLPNASGGTYMQATSVTDSYMEYQIDIPTAGSYYVWIRGTGESSATNSFWISFNGGVYSVAHLVQPDIWGWEKVDDASTGLGPYVLAAGQNALRVKRRENFAKVDKILVTSDANFVPNGLGQ</sequence>
<gene>
    <name evidence="5" type="ORF">MNBD_GAMMA13-1398</name>
</gene>
<dbReference type="Gene3D" id="2.60.120.260">
    <property type="entry name" value="Galactose-binding domain-like"/>
    <property type="match status" value="1"/>
</dbReference>
<feature type="domain" description="DUF5060" evidence="4">
    <location>
        <begin position="76"/>
        <end position="129"/>
    </location>
</feature>
<dbReference type="Pfam" id="PF03009">
    <property type="entry name" value="GDPD"/>
    <property type="match status" value="1"/>
</dbReference>
<keyword evidence="2" id="KW-0812">Transmembrane</keyword>
<evidence type="ECO:0000313" key="5">
    <source>
        <dbReference type="EMBL" id="VAW83201.1"/>
    </source>
</evidence>
<feature type="domain" description="GP-PDE" evidence="3">
    <location>
        <begin position="691"/>
        <end position="887"/>
    </location>
</feature>
<dbReference type="InterPro" id="IPR008979">
    <property type="entry name" value="Galactose-bd-like_sf"/>
</dbReference>
<evidence type="ECO:0000259" key="4">
    <source>
        <dbReference type="Pfam" id="PF16586"/>
    </source>
</evidence>
<dbReference type="Gene3D" id="2.60.40.10">
    <property type="entry name" value="Immunoglobulins"/>
    <property type="match status" value="3"/>
</dbReference>
<dbReference type="Gene3D" id="3.20.20.190">
    <property type="entry name" value="Phosphatidylinositol (PI) phosphodiesterase"/>
    <property type="match status" value="1"/>
</dbReference>
<proteinExistence type="predicted"/>
<dbReference type="SUPFAM" id="SSF49313">
    <property type="entry name" value="Cadherin-like"/>
    <property type="match status" value="1"/>
</dbReference>
<evidence type="ECO:0000259" key="3">
    <source>
        <dbReference type="Pfam" id="PF03009"/>
    </source>
</evidence>
<dbReference type="Pfam" id="PF16586">
    <property type="entry name" value="DUF5060"/>
    <property type="match status" value="1"/>
</dbReference>